<gene>
    <name evidence="4" type="ORF">QL104_19175</name>
</gene>
<evidence type="ECO:0000313" key="4">
    <source>
        <dbReference type="EMBL" id="WMN15486.1"/>
    </source>
</evidence>
<comment type="similarity">
    <text evidence="1">Belongs to the non-flavoprotein flavin reductase family.</text>
</comment>
<dbReference type="Gene3D" id="2.30.110.10">
    <property type="entry name" value="Electron Transport, Fmn-binding Protein, Chain A"/>
    <property type="match status" value="1"/>
</dbReference>
<dbReference type="InterPro" id="IPR012349">
    <property type="entry name" value="Split_barrel_FMN-bd"/>
</dbReference>
<dbReference type="PANTHER" id="PTHR30466:SF11">
    <property type="entry name" value="FLAVIN-DEPENDENT MONOOXYGENASE, REDUCTASE SUBUNIT HSAB"/>
    <property type="match status" value="1"/>
</dbReference>
<dbReference type="GO" id="GO:0016491">
    <property type="term" value="F:oxidoreductase activity"/>
    <property type="evidence" value="ECO:0007669"/>
    <property type="project" value="UniProtKB-KW"/>
</dbReference>
<dbReference type="InterPro" id="IPR002563">
    <property type="entry name" value="Flavin_Rdtase-like_dom"/>
</dbReference>
<sequence length="181" mass="19248">MNAATETKALDLLDAQGCDVHDARELRNLLGQFATGVTVITTRTADGRNIGVTANSFSSLSLSPALVLWSLARKAPSLKVFCAASHFAINILGAHQHHLSEQFARAAPDKFAGVAHSYGKAGAPVLDDVVAVLVCRNVTQYEGGDHLIFIGEIEQYRYSGAEPLVFHAGQYRGLGSNGTDP</sequence>
<keyword evidence="5" id="KW-1185">Reference proteome</keyword>
<feature type="domain" description="Flavin reductase like" evidence="3">
    <location>
        <begin position="30"/>
        <end position="173"/>
    </location>
</feature>
<name>A0ABY9NAW2_9PSED</name>
<evidence type="ECO:0000256" key="2">
    <source>
        <dbReference type="ARBA" id="ARBA00023002"/>
    </source>
</evidence>
<dbReference type="PANTHER" id="PTHR30466">
    <property type="entry name" value="FLAVIN REDUCTASE"/>
    <property type="match status" value="1"/>
</dbReference>
<accession>A0ABY9NAW2</accession>
<keyword evidence="2 4" id="KW-0560">Oxidoreductase</keyword>
<dbReference type="InterPro" id="IPR050268">
    <property type="entry name" value="NADH-dep_flavin_reductase"/>
</dbReference>
<evidence type="ECO:0000313" key="5">
    <source>
        <dbReference type="Proteomes" id="UP001237292"/>
    </source>
</evidence>
<dbReference type="Pfam" id="PF01613">
    <property type="entry name" value="Flavin_Reduct"/>
    <property type="match status" value="1"/>
</dbReference>
<dbReference type="RefSeq" id="WP_085597940.1">
    <property type="nucleotide sequence ID" value="NZ_CP133164.1"/>
</dbReference>
<evidence type="ECO:0000256" key="1">
    <source>
        <dbReference type="ARBA" id="ARBA00008898"/>
    </source>
</evidence>
<dbReference type="SUPFAM" id="SSF50475">
    <property type="entry name" value="FMN-binding split barrel"/>
    <property type="match status" value="1"/>
</dbReference>
<proteinExistence type="inferred from homology"/>
<dbReference type="EMBL" id="CP133164">
    <property type="protein sequence ID" value="WMN15486.1"/>
    <property type="molecule type" value="Genomic_DNA"/>
</dbReference>
<protein>
    <submittedName>
        <fullName evidence="4">Flavin reductase family protein</fullName>
        <ecNumber evidence="4">1.-.-.-</ecNumber>
    </submittedName>
</protein>
<dbReference type="EC" id="1.-.-.-" evidence="4"/>
<organism evidence="4 5">
    <name type="scientific">Pseudomonas piscis</name>
    <dbReference type="NCBI Taxonomy" id="2614538"/>
    <lineage>
        <taxon>Bacteria</taxon>
        <taxon>Pseudomonadati</taxon>
        <taxon>Pseudomonadota</taxon>
        <taxon>Gammaproteobacteria</taxon>
        <taxon>Pseudomonadales</taxon>
        <taxon>Pseudomonadaceae</taxon>
        <taxon>Pseudomonas</taxon>
    </lineage>
</organism>
<dbReference type="SMART" id="SM00903">
    <property type="entry name" value="Flavin_Reduct"/>
    <property type="match status" value="1"/>
</dbReference>
<reference evidence="4 5" key="1">
    <citation type="journal article" date="2023" name="Access Microbiol">
        <title>The genome of a steinernematid-associated Pseudomonas piscis bacterium encodes the biosynthesis of insect toxins.</title>
        <authorList>
            <person name="Awori R.M."/>
            <person name="Hendre P."/>
            <person name="Amugune N.O."/>
        </authorList>
    </citation>
    <scope>NUCLEOTIDE SEQUENCE [LARGE SCALE GENOMIC DNA]</scope>
    <source>
        <strain evidence="4 5">75</strain>
    </source>
</reference>
<dbReference type="Proteomes" id="UP001237292">
    <property type="component" value="Chromosome"/>
</dbReference>
<evidence type="ECO:0000259" key="3">
    <source>
        <dbReference type="SMART" id="SM00903"/>
    </source>
</evidence>